<reference evidence="1" key="1">
    <citation type="submission" date="2022-08" db="UniProtKB">
        <authorList>
            <consortium name="EnsemblMetazoa"/>
        </authorList>
    </citation>
    <scope>IDENTIFICATION</scope>
    <source>
        <strain evidence="1">05x7-T-G4-1.051#20</strain>
    </source>
</reference>
<evidence type="ECO:0000313" key="2">
    <source>
        <dbReference type="Proteomes" id="UP000005408"/>
    </source>
</evidence>
<proteinExistence type="predicted"/>
<dbReference type="Proteomes" id="UP000005408">
    <property type="component" value="Unassembled WGS sequence"/>
</dbReference>
<evidence type="ECO:0000313" key="1">
    <source>
        <dbReference type="EnsemblMetazoa" id="G18925.1:cds"/>
    </source>
</evidence>
<sequence length="265" mass="30386">MGSGSSSRVKKISTTHDQHISPVRNLSLYQFHRVIKSTIVEIHSHFLNPTGAISSVLSDIIQPESYEFELLIYGCSHSDAASITSQLQYVIENIIYEVSGIMPTQGLLGTSFKSSGIYELIREGNTFPDGYFLQCEIDQLQFDQKCRVLYIGDGEAFMLLVGMYITRGLITTLLLKPVEYRLVAPQRFSGLAESNLRVVATIFLYIQIPRELQRFVYPDEEMRPVYGRLAKAIKYGETLLKEWGVEYIRRLRIAQQYERQYCKDK</sequence>
<name>A0A8W8JJZ5_MAGGI</name>
<keyword evidence="2" id="KW-1185">Reference proteome</keyword>
<protein>
    <submittedName>
        <fullName evidence="1">Uncharacterized protein</fullName>
    </submittedName>
</protein>
<dbReference type="EnsemblMetazoa" id="G18925.1">
    <property type="protein sequence ID" value="G18925.1:cds"/>
    <property type="gene ID" value="G18925"/>
</dbReference>
<organism evidence="1 2">
    <name type="scientific">Magallana gigas</name>
    <name type="common">Pacific oyster</name>
    <name type="synonym">Crassostrea gigas</name>
    <dbReference type="NCBI Taxonomy" id="29159"/>
    <lineage>
        <taxon>Eukaryota</taxon>
        <taxon>Metazoa</taxon>
        <taxon>Spiralia</taxon>
        <taxon>Lophotrochozoa</taxon>
        <taxon>Mollusca</taxon>
        <taxon>Bivalvia</taxon>
        <taxon>Autobranchia</taxon>
        <taxon>Pteriomorphia</taxon>
        <taxon>Ostreida</taxon>
        <taxon>Ostreoidea</taxon>
        <taxon>Ostreidae</taxon>
        <taxon>Magallana</taxon>
    </lineage>
</organism>
<dbReference type="AlphaFoldDB" id="A0A8W8JJZ5"/>
<accession>A0A8W8JJZ5</accession>